<proteinExistence type="predicted"/>
<feature type="chain" id="PRO_5021831695" evidence="1">
    <location>
        <begin position="25"/>
        <end position="571"/>
    </location>
</feature>
<dbReference type="AlphaFoldDB" id="A0A538THL4"/>
<gene>
    <name evidence="2" type="ORF">E6K79_10725</name>
</gene>
<evidence type="ECO:0000313" key="2">
    <source>
        <dbReference type="EMBL" id="TMQ63113.1"/>
    </source>
</evidence>
<accession>A0A538THL4</accession>
<dbReference type="Proteomes" id="UP000317691">
    <property type="component" value="Unassembled WGS sequence"/>
</dbReference>
<organism evidence="2 3">
    <name type="scientific">Eiseniibacteriota bacterium</name>
    <dbReference type="NCBI Taxonomy" id="2212470"/>
    <lineage>
        <taxon>Bacteria</taxon>
        <taxon>Candidatus Eiseniibacteriota</taxon>
    </lineage>
</organism>
<protein>
    <submittedName>
        <fullName evidence="2">Uncharacterized protein</fullName>
    </submittedName>
</protein>
<reference evidence="2 3" key="1">
    <citation type="journal article" date="2019" name="Nat. Microbiol.">
        <title>Mediterranean grassland soil C-N compound turnover is dependent on rainfall and depth, and is mediated by genomically divergent microorganisms.</title>
        <authorList>
            <person name="Diamond S."/>
            <person name="Andeer P.F."/>
            <person name="Li Z."/>
            <person name="Crits-Christoph A."/>
            <person name="Burstein D."/>
            <person name="Anantharaman K."/>
            <person name="Lane K.R."/>
            <person name="Thomas B.C."/>
            <person name="Pan C."/>
            <person name="Northen T.R."/>
            <person name="Banfield J.F."/>
        </authorList>
    </citation>
    <scope>NUCLEOTIDE SEQUENCE [LARGE SCALE GENOMIC DNA]</scope>
    <source>
        <strain evidence="2">WS_9</strain>
    </source>
</reference>
<dbReference type="EMBL" id="VBOZ01000033">
    <property type="protein sequence ID" value="TMQ63113.1"/>
    <property type="molecule type" value="Genomic_DNA"/>
</dbReference>
<evidence type="ECO:0000256" key="1">
    <source>
        <dbReference type="SAM" id="SignalP"/>
    </source>
</evidence>
<evidence type="ECO:0000313" key="3">
    <source>
        <dbReference type="Proteomes" id="UP000317691"/>
    </source>
</evidence>
<keyword evidence="1" id="KW-0732">Signal</keyword>
<dbReference type="PROSITE" id="PS51257">
    <property type="entry name" value="PROKAR_LIPOPROTEIN"/>
    <property type="match status" value="1"/>
</dbReference>
<sequence length="571" mass="62971">MAAIRSPRGSALLAALLACTLARAAGAGVPPLRDAPIVWEMDDRKDAPRPAERDPNLLRDGIEESFIFPIGRFFNPSRLVRKVGVLFGGDHVLPASDLNSLDEVPNSSWFTNRIGLRPVTPAEAARGPIEGDGPDRSAPWTVVSAKTQGVTPGFSIRDARGKTYLLKFDPPCCPGMSSAAGVISGRLLHTAGYNVPEDFVVTFRREDLVLGEKVRFTDAHGVKRPMAVEDLDRILASVVPDPDGGWRAIASKFLSGKPVGPFNWRGRRKDDPLDPVRHENRRELRGLRVIAGWLDHFDMKQGNTLDMYVQDGDRHYVRHYLIDFASTLGAGATGPYPLANYEYAFDGPAIFGRALSLGIYQSPWERIRRPDGLDEVGYLESKEFAPSKWKPLDPNGAFANLTDRDGYWAAKIVSAFTNDQLEAAVAEGRYRNPEAARFVVRMLEERRDKVARHWFDRVAPLDFFTVDGEAVHFHDLGEERGIYPGTTPQYRARVAAVDAGRGGAEWSGWTEMTEPAVDLSAAVAVEPLRSTPEEKRPFLAVETQVNRGAGWSPTTTVYISRAGGRVVALSR</sequence>
<feature type="signal peptide" evidence="1">
    <location>
        <begin position="1"/>
        <end position="24"/>
    </location>
</feature>
<name>A0A538THL4_UNCEI</name>
<comment type="caution">
    <text evidence="2">The sequence shown here is derived from an EMBL/GenBank/DDBJ whole genome shotgun (WGS) entry which is preliminary data.</text>
</comment>